<accession>A0A0F9JRB8</accession>
<name>A0A0F9JRB8_9ZZZZ</name>
<keyword evidence="1" id="KW-0472">Membrane</keyword>
<protein>
    <submittedName>
        <fullName evidence="2">Uncharacterized protein</fullName>
    </submittedName>
</protein>
<dbReference type="EMBL" id="LAZR01009515">
    <property type="protein sequence ID" value="KKM72198.1"/>
    <property type="molecule type" value="Genomic_DNA"/>
</dbReference>
<keyword evidence="1" id="KW-1133">Transmembrane helix</keyword>
<evidence type="ECO:0000256" key="1">
    <source>
        <dbReference type="SAM" id="Phobius"/>
    </source>
</evidence>
<evidence type="ECO:0000313" key="2">
    <source>
        <dbReference type="EMBL" id="KKM72198.1"/>
    </source>
</evidence>
<sequence>MLQTIFWMLVYILRILSALIGIAIVFLVALVLLKLICGS</sequence>
<gene>
    <name evidence="2" type="ORF">LCGC14_1422950</name>
</gene>
<organism evidence="2">
    <name type="scientific">marine sediment metagenome</name>
    <dbReference type="NCBI Taxonomy" id="412755"/>
    <lineage>
        <taxon>unclassified sequences</taxon>
        <taxon>metagenomes</taxon>
        <taxon>ecological metagenomes</taxon>
    </lineage>
</organism>
<dbReference type="AlphaFoldDB" id="A0A0F9JRB8"/>
<comment type="caution">
    <text evidence="2">The sequence shown here is derived from an EMBL/GenBank/DDBJ whole genome shotgun (WGS) entry which is preliminary data.</text>
</comment>
<feature type="transmembrane region" description="Helical" evidence="1">
    <location>
        <begin position="6"/>
        <end position="33"/>
    </location>
</feature>
<reference evidence="2" key="1">
    <citation type="journal article" date="2015" name="Nature">
        <title>Complex archaea that bridge the gap between prokaryotes and eukaryotes.</title>
        <authorList>
            <person name="Spang A."/>
            <person name="Saw J.H."/>
            <person name="Jorgensen S.L."/>
            <person name="Zaremba-Niedzwiedzka K."/>
            <person name="Martijn J."/>
            <person name="Lind A.E."/>
            <person name="van Eijk R."/>
            <person name="Schleper C."/>
            <person name="Guy L."/>
            <person name="Ettema T.J."/>
        </authorList>
    </citation>
    <scope>NUCLEOTIDE SEQUENCE</scope>
</reference>
<proteinExistence type="predicted"/>
<keyword evidence="1" id="KW-0812">Transmembrane</keyword>